<gene>
    <name evidence="2" type="ORF">EDC23_1342</name>
</gene>
<feature type="transmembrane region" description="Helical" evidence="1">
    <location>
        <begin position="145"/>
        <end position="163"/>
    </location>
</feature>
<keyword evidence="1" id="KW-1133">Transmembrane helix</keyword>
<evidence type="ECO:0000313" key="3">
    <source>
        <dbReference type="Proteomes" id="UP000294914"/>
    </source>
</evidence>
<proteinExistence type="predicted"/>
<keyword evidence="1" id="KW-0472">Membrane</keyword>
<dbReference type="AlphaFoldDB" id="A0A4R8IQV0"/>
<protein>
    <submittedName>
        <fullName evidence="2">Putative membrane protein</fullName>
    </submittedName>
</protein>
<keyword evidence="3" id="KW-1185">Reference proteome</keyword>
<dbReference type="Proteomes" id="UP000294914">
    <property type="component" value="Unassembled WGS sequence"/>
</dbReference>
<organism evidence="2 3">
    <name type="scientific">Thiohalophilus thiocyanatoxydans</name>
    <dbReference type="NCBI Taxonomy" id="381308"/>
    <lineage>
        <taxon>Bacteria</taxon>
        <taxon>Pseudomonadati</taxon>
        <taxon>Pseudomonadota</taxon>
        <taxon>Gammaproteobacteria</taxon>
        <taxon>Thiohalomonadales</taxon>
        <taxon>Thiohalophilaceae</taxon>
        <taxon>Thiohalophilus</taxon>
    </lineage>
</organism>
<feature type="transmembrane region" description="Helical" evidence="1">
    <location>
        <begin position="64"/>
        <end position="85"/>
    </location>
</feature>
<feature type="transmembrane region" description="Helical" evidence="1">
    <location>
        <begin position="12"/>
        <end position="34"/>
    </location>
</feature>
<reference evidence="2 3" key="1">
    <citation type="submission" date="2019-03" db="EMBL/GenBank/DDBJ databases">
        <title>Genomic Encyclopedia of Type Strains, Phase IV (KMG-IV): sequencing the most valuable type-strain genomes for metagenomic binning, comparative biology and taxonomic classification.</title>
        <authorList>
            <person name="Goeker M."/>
        </authorList>
    </citation>
    <scope>NUCLEOTIDE SEQUENCE [LARGE SCALE GENOMIC DNA]</scope>
    <source>
        <strain evidence="2 3">DSM 16326</strain>
    </source>
</reference>
<keyword evidence="1" id="KW-0812">Transmembrane</keyword>
<evidence type="ECO:0000313" key="2">
    <source>
        <dbReference type="EMBL" id="TDY02958.1"/>
    </source>
</evidence>
<feature type="transmembrane region" description="Helical" evidence="1">
    <location>
        <begin position="116"/>
        <end position="139"/>
    </location>
</feature>
<comment type="caution">
    <text evidence="2">The sequence shown here is derived from an EMBL/GenBank/DDBJ whole genome shotgun (WGS) entry which is preliminary data.</text>
</comment>
<accession>A0A4R8IQV0</accession>
<feature type="transmembrane region" description="Helical" evidence="1">
    <location>
        <begin position="41"/>
        <end position="58"/>
    </location>
</feature>
<dbReference type="EMBL" id="SOQX01000002">
    <property type="protein sequence ID" value="TDY02958.1"/>
    <property type="molecule type" value="Genomic_DNA"/>
</dbReference>
<evidence type="ECO:0000256" key="1">
    <source>
        <dbReference type="SAM" id="Phobius"/>
    </source>
</evidence>
<name>A0A4R8IQV0_9GAMM</name>
<sequence length="193" mass="21837">MIAYPVAVHYGVVTGHFFPAIVVLGVLAGVLAGVRTQGFRYLPALLIATLVILLGLNLQDRFELLIWPPLLFYFGIAALFALSLLPGQEPLVTRFARLLDGEPDAAVRRYTRQVTLAWVLFLTLLGVVSVLLACCASRQEWSLFTNLLGYLLVLLFFFIEFVLRRRRFPQRSRYGFIGFMRNMVQLVSRGGWK</sequence>